<dbReference type="Proteomes" id="UP001054252">
    <property type="component" value="Unassembled WGS sequence"/>
</dbReference>
<feature type="chain" id="PRO_5043484302" evidence="1">
    <location>
        <begin position="23"/>
        <end position="45"/>
    </location>
</feature>
<organism evidence="2 3">
    <name type="scientific">Rubroshorea leprosula</name>
    <dbReference type="NCBI Taxonomy" id="152421"/>
    <lineage>
        <taxon>Eukaryota</taxon>
        <taxon>Viridiplantae</taxon>
        <taxon>Streptophyta</taxon>
        <taxon>Embryophyta</taxon>
        <taxon>Tracheophyta</taxon>
        <taxon>Spermatophyta</taxon>
        <taxon>Magnoliopsida</taxon>
        <taxon>eudicotyledons</taxon>
        <taxon>Gunneridae</taxon>
        <taxon>Pentapetalae</taxon>
        <taxon>rosids</taxon>
        <taxon>malvids</taxon>
        <taxon>Malvales</taxon>
        <taxon>Dipterocarpaceae</taxon>
        <taxon>Rubroshorea</taxon>
    </lineage>
</organism>
<keyword evidence="1" id="KW-0732">Signal</keyword>
<name>A0AAV5JGB7_9ROSI</name>
<accession>A0AAV5JGB7</accession>
<proteinExistence type="predicted"/>
<gene>
    <name evidence="2" type="ORF">SLEP1_g21363</name>
</gene>
<sequence length="45" mass="5147">MARRNVFLIFSITLVRVPCLKGARANLQERLTILAPVKLFAHKKL</sequence>
<reference evidence="2 3" key="1">
    <citation type="journal article" date="2021" name="Commun. Biol.">
        <title>The genome of Shorea leprosula (Dipterocarpaceae) highlights the ecological relevance of drought in aseasonal tropical rainforests.</title>
        <authorList>
            <person name="Ng K.K.S."/>
            <person name="Kobayashi M.J."/>
            <person name="Fawcett J.A."/>
            <person name="Hatakeyama M."/>
            <person name="Paape T."/>
            <person name="Ng C.H."/>
            <person name="Ang C.C."/>
            <person name="Tnah L.H."/>
            <person name="Lee C.T."/>
            <person name="Nishiyama T."/>
            <person name="Sese J."/>
            <person name="O'Brien M.J."/>
            <person name="Copetti D."/>
            <person name="Mohd Noor M.I."/>
            <person name="Ong R.C."/>
            <person name="Putra M."/>
            <person name="Sireger I.Z."/>
            <person name="Indrioko S."/>
            <person name="Kosugi Y."/>
            <person name="Izuno A."/>
            <person name="Isagi Y."/>
            <person name="Lee S.L."/>
            <person name="Shimizu K.K."/>
        </authorList>
    </citation>
    <scope>NUCLEOTIDE SEQUENCE [LARGE SCALE GENOMIC DNA]</scope>
    <source>
        <strain evidence="2">214</strain>
    </source>
</reference>
<dbReference type="EMBL" id="BPVZ01000031">
    <property type="protein sequence ID" value="GKV09930.1"/>
    <property type="molecule type" value="Genomic_DNA"/>
</dbReference>
<protein>
    <submittedName>
        <fullName evidence="2">Uncharacterized protein</fullName>
    </submittedName>
</protein>
<comment type="caution">
    <text evidence="2">The sequence shown here is derived from an EMBL/GenBank/DDBJ whole genome shotgun (WGS) entry which is preliminary data.</text>
</comment>
<evidence type="ECO:0000256" key="1">
    <source>
        <dbReference type="SAM" id="SignalP"/>
    </source>
</evidence>
<dbReference type="AlphaFoldDB" id="A0AAV5JGB7"/>
<evidence type="ECO:0000313" key="2">
    <source>
        <dbReference type="EMBL" id="GKV09930.1"/>
    </source>
</evidence>
<feature type="signal peptide" evidence="1">
    <location>
        <begin position="1"/>
        <end position="22"/>
    </location>
</feature>
<keyword evidence="3" id="KW-1185">Reference proteome</keyword>
<evidence type="ECO:0000313" key="3">
    <source>
        <dbReference type="Proteomes" id="UP001054252"/>
    </source>
</evidence>